<feature type="region of interest" description="Disordered" evidence="1">
    <location>
        <begin position="229"/>
        <end position="311"/>
    </location>
</feature>
<sequence>MSDENQAQSVQARIAALNLSHVGRAPVTADGNPPEKPPTYQRSQSTSVAVVQPLGNNRIASIGIGNEPNGPRRDGVLPPPTNIVRTGQVVAQPTKPAVAPPPRLPSRKKQSQPSPALPPRRPPEQLSRKASNESVSSTISNISSISALSNGTAKTHTSRTPSIDINNRVKAPVFDPATLPPLPPKRTKDDTEKRYQDVEKSKAFPGHKDAERARLPLKATKSTPHVATVEVAPPPTMPALPPRRPARQASVEAPRKHLAEQPPPMPARPALSFGMNKAEDHATTNGVNGRVPSPSPHRNGAPPPIPLASRPDISRLHVTKPKPQPHAPASASSCLHCRDFSAVDAHAAKFPRQNVPSLDWLATQLTAPFPSLTDQARAIFTWLHYNVAYDVVNFFAGNVQPSTPASTLASGLAVCEGYAGLFTALATKAGLESVVIGGHGKGFGFSALRPGDPIPPESMGHAWNAVRIDNGFWKLIDPCWGAGHIGGKGQPYTARFSPRFFTMTNEEFGLRHFPQNKSQFFCARPPTWEEYIVGDTVGDLLQVYSGVAENEGISETSFLPKYRKLPISPSAHAGPTIRFQFSRICEHWDPVRNGQGKPFTFILNIHGIDGREADYIPFETNGIFWWADVVPQRLGAPGQNVTVYTIETLNGQSGRGLSIDEYRIAKGRKAMGFGGLAVWELV</sequence>
<dbReference type="Pfam" id="PF01841">
    <property type="entry name" value="Transglut_core"/>
    <property type="match status" value="1"/>
</dbReference>
<dbReference type="Proteomes" id="UP001590951">
    <property type="component" value="Unassembled WGS sequence"/>
</dbReference>
<dbReference type="SUPFAM" id="SSF54001">
    <property type="entry name" value="Cysteine proteinases"/>
    <property type="match status" value="1"/>
</dbReference>
<protein>
    <recommendedName>
        <fullName evidence="2">Transglutaminase-like domain-containing protein</fullName>
    </recommendedName>
</protein>
<feature type="compositionally biased region" description="Polar residues" evidence="1">
    <location>
        <begin position="40"/>
        <end position="59"/>
    </location>
</feature>
<reference evidence="3 4" key="1">
    <citation type="submission" date="2024-09" db="EMBL/GenBank/DDBJ databases">
        <title>Rethinking Asexuality: The Enigmatic Case of Functional Sexual Genes in Lepraria (Stereocaulaceae).</title>
        <authorList>
            <person name="Doellman M."/>
            <person name="Sun Y."/>
            <person name="Barcenas-Pena A."/>
            <person name="Lumbsch H.T."/>
            <person name="Grewe F."/>
        </authorList>
    </citation>
    <scope>NUCLEOTIDE SEQUENCE [LARGE SCALE GENOMIC DNA]</scope>
    <source>
        <strain evidence="3 4">Grewe 0041</strain>
    </source>
</reference>
<evidence type="ECO:0000313" key="4">
    <source>
        <dbReference type="Proteomes" id="UP001590951"/>
    </source>
</evidence>
<dbReference type="Gene3D" id="3.10.620.30">
    <property type="match status" value="1"/>
</dbReference>
<keyword evidence="4" id="KW-1185">Reference proteome</keyword>
<organism evidence="3 4">
    <name type="scientific">Lepraria finkii</name>
    <dbReference type="NCBI Taxonomy" id="1340010"/>
    <lineage>
        <taxon>Eukaryota</taxon>
        <taxon>Fungi</taxon>
        <taxon>Dikarya</taxon>
        <taxon>Ascomycota</taxon>
        <taxon>Pezizomycotina</taxon>
        <taxon>Lecanoromycetes</taxon>
        <taxon>OSLEUM clade</taxon>
        <taxon>Lecanoromycetidae</taxon>
        <taxon>Lecanorales</taxon>
        <taxon>Lecanorineae</taxon>
        <taxon>Stereocaulaceae</taxon>
        <taxon>Lepraria</taxon>
    </lineage>
</organism>
<dbReference type="EMBL" id="JBHFEH010000029">
    <property type="protein sequence ID" value="KAL2052106.1"/>
    <property type="molecule type" value="Genomic_DNA"/>
</dbReference>
<name>A0ABR4B2G6_9LECA</name>
<dbReference type="InterPro" id="IPR002931">
    <property type="entry name" value="Transglutaminase-like"/>
</dbReference>
<dbReference type="InterPro" id="IPR038765">
    <property type="entry name" value="Papain-like_cys_pep_sf"/>
</dbReference>
<feature type="compositionally biased region" description="Low complexity" evidence="1">
    <location>
        <begin position="132"/>
        <end position="150"/>
    </location>
</feature>
<evidence type="ECO:0000259" key="2">
    <source>
        <dbReference type="SMART" id="SM00460"/>
    </source>
</evidence>
<feature type="compositionally biased region" description="Polar residues" evidence="1">
    <location>
        <begin position="151"/>
        <end position="165"/>
    </location>
</feature>
<accession>A0ABR4B2G6</accession>
<feature type="region of interest" description="Disordered" evidence="1">
    <location>
        <begin position="20"/>
        <end position="216"/>
    </location>
</feature>
<feature type="compositionally biased region" description="Basic and acidic residues" evidence="1">
    <location>
        <begin position="186"/>
        <end position="214"/>
    </location>
</feature>
<feature type="compositionally biased region" description="Basic and acidic residues" evidence="1">
    <location>
        <begin position="121"/>
        <end position="131"/>
    </location>
</feature>
<evidence type="ECO:0000313" key="3">
    <source>
        <dbReference type="EMBL" id="KAL2052106.1"/>
    </source>
</evidence>
<gene>
    <name evidence="3" type="ORF">ABVK25_007548</name>
</gene>
<dbReference type="InterPro" id="IPR052557">
    <property type="entry name" value="CAP/Cytokinesis_protein"/>
</dbReference>
<proteinExistence type="predicted"/>
<comment type="caution">
    <text evidence="3">The sequence shown here is derived from an EMBL/GenBank/DDBJ whole genome shotgun (WGS) entry which is preliminary data.</text>
</comment>
<dbReference type="SMART" id="SM00460">
    <property type="entry name" value="TGc"/>
    <property type="match status" value="1"/>
</dbReference>
<evidence type="ECO:0000256" key="1">
    <source>
        <dbReference type="SAM" id="MobiDB-lite"/>
    </source>
</evidence>
<dbReference type="PANTHER" id="PTHR46333">
    <property type="entry name" value="CYTOKINESIS PROTEIN 3"/>
    <property type="match status" value="1"/>
</dbReference>
<feature type="compositionally biased region" description="Pro residues" evidence="1">
    <location>
        <begin position="232"/>
        <end position="243"/>
    </location>
</feature>
<dbReference type="PANTHER" id="PTHR46333:SF5">
    <property type="entry name" value="TRANSGLUTAMINASE-LIKE DOMAIN-CONTAINING PROTEIN"/>
    <property type="match status" value="1"/>
</dbReference>
<feature type="domain" description="Transglutaminase-like" evidence="2">
    <location>
        <begin position="407"/>
        <end position="480"/>
    </location>
</feature>